<protein>
    <submittedName>
        <fullName evidence="5">GntR family transcriptional regulator</fullName>
    </submittedName>
</protein>
<comment type="caution">
    <text evidence="5">The sequence shown here is derived from an EMBL/GenBank/DDBJ whole genome shotgun (WGS) entry which is preliminary data.</text>
</comment>
<proteinExistence type="predicted"/>
<dbReference type="Gene3D" id="1.20.120.530">
    <property type="entry name" value="GntR ligand-binding domain-like"/>
    <property type="match status" value="1"/>
</dbReference>
<dbReference type="STRING" id="1177154.Y5S_00458"/>
<dbReference type="Pfam" id="PF07729">
    <property type="entry name" value="FCD"/>
    <property type="match status" value="1"/>
</dbReference>
<keyword evidence="6" id="KW-1185">Reference proteome</keyword>
<dbReference type="InterPro" id="IPR011711">
    <property type="entry name" value="GntR_C"/>
</dbReference>
<evidence type="ECO:0000256" key="3">
    <source>
        <dbReference type="ARBA" id="ARBA00023163"/>
    </source>
</evidence>
<dbReference type="AlphaFoldDB" id="A0A095SMT7"/>
<dbReference type="InterPro" id="IPR036388">
    <property type="entry name" value="WH-like_DNA-bd_sf"/>
</dbReference>
<evidence type="ECO:0000313" key="5">
    <source>
        <dbReference type="EMBL" id="KGD65986.1"/>
    </source>
</evidence>
<dbReference type="InterPro" id="IPR000524">
    <property type="entry name" value="Tscrpt_reg_HTH_GntR"/>
</dbReference>
<dbReference type="SMART" id="SM00345">
    <property type="entry name" value="HTH_GNTR"/>
    <property type="match status" value="1"/>
</dbReference>
<dbReference type="InterPro" id="IPR008920">
    <property type="entry name" value="TF_FadR/GntR_C"/>
</dbReference>
<dbReference type="eggNOG" id="COG1802">
    <property type="taxonomic scope" value="Bacteria"/>
</dbReference>
<organism evidence="5 6">
    <name type="scientific">Alcanivorax nanhaiticus</name>
    <dbReference type="NCBI Taxonomy" id="1177154"/>
    <lineage>
        <taxon>Bacteria</taxon>
        <taxon>Pseudomonadati</taxon>
        <taxon>Pseudomonadota</taxon>
        <taxon>Gammaproteobacteria</taxon>
        <taxon>Oceanospirillales</taxon>
        <taxon>Alcanivoracaceae</taxon>
        <taxon>Alcanivorax</taxon>
    </lineage>
</organism>
<dbReference type="CDD" id="cd07377">
    <property type="entry name" value="WHTH_GntR"/>
    <property type="match status" value="1"/>
</dbReference>
<dbReference type="PANTHER" id="PTHR43537:SF24">
    <property type="entry name" value="GLUCONATE OPERON TRANSCRIPTIONAL REPRESSOR"/>
    <property type="match status" value="1"/>
</dbReference>
<dbReference type="PATRIC" id="fig|1177154.3.peg.464"/>
<dbReference type="OrthoDB" id="8066003at2"/>
<evidence type="ECO:0000256" key="2">
    <source>
        <dbReference type="ARBA" id="ARBA00023125"/>
    </source>
</evidence>
<gene>
    <name evidence="5" type="ORF">Y5S_00458</name>
</gene>
<dbReference type="InterPro" id="IPR036390">
    <property type="entry name" value="WH_DNA-bd_sf"/>
</dbReference>
<name>A0A095SMT7_9GAMM</name>
<reference evidence="5 6" key="1">
    <citation type="submission" date="2012-09" db="EMBL/GenBank/DDBJ databases">
        <title>Genome Sequence of alkane-degrading Bacterium Alcanivorax sp. 19-m-6.</title>
        <authorList>
            <person name="Lai Q."/>
            <person name="Shao Z."/>
        </authorList>
    </citation>
    <scope>NUCLEOTIDE SEQUENCE [LARGE SCALE GENOMIC DNA]</scope>
    <source>
        <strain evidence="5 6">19-m-6</strain>
    </source>
</reference>
<feature type="domain" description="HTH gntR-type" evidence="4">
    <location>
        <begin position="7"/>
        <end position="74"/>
    </location>
</feature>
<dbReference type="Proteomes" id="UP000029444">
    <property type="component" value="Unassembled WGS sequence"/>
</dbReference>
<dbReference type="SUPFAM" id="SSF46785">
    <property type="entry name" value="Winged helix' DNA-binding domain"/>
    <property type="match status" value="1"/>
</dbReference>
<dbReference type="SMART" id="SM00895">
    <property type="entry name" value="FCD"/>
    <property type="match status" value="1"/>
</dbReference>
<dbReference type="EMBL" id="ARXV01000002">
    <property type="protein sequence ID" value="KGD65986.1"/>
    <property type="molecule type" value="Genomic_DNA"/>
</dbReference>
<dbReference type="PANTHER" id="PTHR43537">
    <property type="entry name" value="TRANSCRIPTIONAL REGULATOR, GNTR FAMILY"/>
    <property type="match status" value="1"/>
</dbReference>
<evidence type="ECO:0000313" key="6">
    <source>
        <dbReference type="Proteomes" id="UP000029444"/>
    </source>
</evidence>
<evidence type="ECO:0000259" key="4">
    <source>
        <dbReference type="PROSITE" id="PS50949"/>
    </source>
</evidence>
<keyword evidence="3" id="KW-0804">Transcription</keyword>
<accession>A0A095SMT7</accession>
<dbReference type="Gene3D" id="1.10.10.10">
    <property type="entry name" value="Winged helix-like DNA-binding domain superfamily/Winged helix DNA-binding domain"/>
    <property type="match status" value="1"/>
</dbReference>
<keyword evidence="2" id="KW-0238">DNA-binding</keyword>
<dbReference type="Pfam" id="PF00392">
    <property type="entry name" value="GntR"/>
    <property type="match status" value="1"/>
</dbReference>
<dbReference type="SUPFAM" id="SSF48008">
    <property type="entry name" value="GntR ligand-binding domain-like"/>
    <property type="match status" value="1"/>
</dbReference>
<dbReference type="PROSITE" id="PS50949">
    <property type="entry name" value="HTH_GNTR"/>
    <property type="match status" value="1"/>
</dbReference>
<dbReference type="GO" id="GO:0003677">
    <property type="term" value="F:DNA binding"/>
    <property type="evidence" value="ECO:0007669"/>
    <property type="project" value="UniProtKB-KW"/>
</dbReference>
<keyword evidence="1" id="KW-0805">Transcription regulation</keyword>
<sequence>MSFKAKESLSEQIAQHLAEQIIRGDMLAGDRIQELRVAGELEVSRGSVREALLILQRRQLIDILPRRGAVVKEMSESHVRSLYEVMQILLGLVIRKAIKVVREEDLDAFIELVHGLQLAAEDRNLDDFFTLSFRFLEHAYPYARNPFVEDILINMQPAMQRAYFMALHLEADEVKECLSFFKALVETIFRRDVRSALEIIREFAEHQSDLVEESITRARQIETAWGARRKKS</sequence>
<dbReference type="GO" id="GO:0003700">
    <property type="term" value="F:DNA-binding transcription factor activity"/>
    <property type="evidence" value="ECO:0007669"/>
    <property type="project" value="InterPro"/>
</dbReference>
<dbReference type="RefSeq" id="WP_035230140.1">
    <property type="nucleotide sequence ID" value="NZ_ARXV01000002.1"/>
</dbReference>
<evidence type="ECO:0000256" key="1">
    <source>
        <dbReference type="ARBA" id="ARBA00023015"/>
    </source>
</evidence>